<feature type="region of interest" description="Disordered" evidence="1">
    <location>
        <begin position="215"/>
        <end position="357"/>
    </location>
</feature>
<gene>
    <name evidence="2" type="ORF">PHYPSEUDO_007160</name>
</gene>
<feature type="region of interest" description="Disordered" evidence="1">
    <location>
        <begin position="1"/>
        <end position="28"/>
    </location>
</feature>
<feature type="compositionally biased region" description="Low complexity" evidence="1">
    <location>
        <begin position="418"/>
        <end position="455"/>
    </location>
</feature>
<evidence type="ECO:0000256" key="1">
    <source>
        <dbReference type="SAM" id="MobiDB-lite"/>
    </source>
</evidence>
<feature type="compositionally biased region" description="Polar residues" evidence="1">
    <location>
        <begin position="311"/>
        <end position="321"/>
    </location>
</feature>
<dbReference type="OrthoDB" id="166253at2759"/>
<feature type="region of interest" description="Disordered" evidence="1">
    <location>
        <begin position="40"/>
        <end position="118"/>
    </location>
</feature>
<evidence type="ECO:0000313" key="3">
    <source>
        <dbReference type="Proteomes" id="UP000694044"/>
    </source>
</evidence>
<organism evidence="2 3">
    <name type="scientific">Phytophthora pseudosyringae</name>
    <dbReference type="NCBI Taxonomy" id="221518"/>
    <lineage>
        <taxon>Eukaryota</taxon>
        <taxon>Sar</taxon>
        <taxon>Stramenopiles</taxon>
        <taxon>Oomycota</taxon>
        <taxon>Peronosporomycetes</taxon>
        <taxon>Peronosporales</taxon>
        <taxon>Peronosporaceae</taxon>
        <taxon>Phytophthora</taxon>
    </lineage>
</organism>
<feature type="compositionally biased region" description="Polar residues" evidence="1">
    <location>
        <begin position="182"/>
        <end position="192"/>
    </location>
</feature>
<feature type="compositionally biased region" description="Basic residues" evidence="1">
    <location>
        <begin position="248"/>
        <end position="257"/>
    </location>
</feature>
<feature type="region of interest" description="Disordered" evidence="1">
    <location>
        <begin position="153"/>
        <end position="202"/>
    </location>
</feature>
<dbReference type="EMBL" id="JAGDFM010000290">
    <property type="protein sequence ID" value="KAG7380498.1"/>
    <property type="molecule type" value="Genomic_DNA"/>
</dbReference>
<feature type="region of interest" description="Disordered" evidence="1">
    <location>
        <begin position="391"/>
        <end position="470"/>
    </location>
</feature>
<feature type="compositionally biased region" description="Basic and acidic residues" evidence="1">
    <location>
        <begin position="235"/>
        <end position="247"/>
    </location>
</feature>
<accession>A0A8T1VJY9</accession>
<protein>
    <submittedName>
        <fullName evidence="2">Uncharacterized protein</fullName>
    </submittedName>
</protein>
<name>A0A8T1VJY9_9STRA</name>
<keyword evidence="3" id="KW-1185">Reference proteome</keyword>
<dbReference type="AlphaFoldDB" id="A0A8T1VJY9"/>
<feature type="compositionally biased region" description="Basic and acidic residues" evidence="1">
    <location>
        <begin position="1"/>
        <end position="15"/>
    </location>
</feature>
<feature type="compositionally biased region" description="Acidic residues" evidence="1">
    <location>
        <begin position="217"/>
        <end position="227"/>
    </location>
</feature>
<dbReference type="Proteomes" id="UP000694044">
    <property type="component" value="Unassembled WGS sequence"/>
</dbReference>
<reference evidence="2" key="1">
    <citation type="submission" date="2021-02" db="EMBL/GenBank/DDBJ databases">
        <authorList>
            <person name="Palmer J.M."/>
        </authorList>
    </citation>
    <scope>NUCLEOTIDE SEQUENCE</scope>
    <source>
        <strain evidence="2">SCRP734</strain>
    </source>
</reference>
<evidence type="ECO:0000313" key="2">
    <source>
        <dbReference type="EMBL" id="KAG7380498.1"/>
    </source>
</evidence>
<proteinExistence type="predicted"/>
<comment type="caution">
    <text evidence="2">The sequence shown here is derived from an EMBL/GenBank/DDBJ whole genome shotgun (WGS) entry which is preliminary data.</text>
</comment>
<sequence length="494" mass="55091">MSHDALSPRHRESPLRRRSRDIPPPTNNCLEVQWRFLQHKNPKPPQFGSPSRKPLLVDPLQPQIFVPDNAHASSKERGSPSRLFHMFEAQDVEVEDANTARTAQSAPQQDSSLPESPRARRTLNDLMGETQRQAMLDRILADMEYLAVEPTYPRLGQPEFGRGAKTSSPRNGQRARSRKPSTLHTALQNESNPPEDRLQPKQRKFSTLWSLGSLGEYSDDDDDDDNSFDGVSDSQTDRAGCDAERNKDRKRRQRRKLQQFNQQDEGPRIFWQQTTGARSAVDVPERLLTLSPSPPRRTRSTHVVLGRRSYTPRQRLSPSSTIEDRHRSRGNFRRPAGPSSPGRNSSDAAPASPPKAHYGAWYVPQSEWWTLRQIEQQTIADKFPASAISDAAEPHCHGSSSSPTQRQHKPPLPPPAALSPRASESSENVAASKSARAAPSDSRSPSASSRRGAAPPSAPNPLEPQVSSIPQSYIGREYRAYIVSTGSAMPQYLQ</sequence>
<feature type="compositionally biased region" description="Polar residues" evidence="1">
    <location>
        <begin position="99"/>
        <end position="114"/>
    </location>
</feature>